<sequence length="2096" mass="235656">MEELSGLVGNIPVQPRFTLSVCRSLHSHVVQLVKDQLGKRGLQPSDVILRTNIKFLTSAAGLAEVRLFVAEKFEQWVQNSKMVKQVQELLSTVAINSHQNTPEDVRVLETLLNVKLKTRFFSQNYVSCIKEFVSVHQSYISIVLRRVVNNELSQTVRQPTNIQVLTSIVQQYPEESMKVLGSVFQDFLCRKEDFLRALRGFLRELVRRCEGFPFSVFARSLMQQRSEPEYSALDQPHKERMATSLADLISVTCLLSVSASIRELYSSYNKGDKTHSQSLAQFFDTLGLIQRDAVWWVHSILPNFLRPQPSDYKAWFTLSVCRSLHSHVVQLVKDQLGKRGLQPSDVILRTNIKFLTSAAGLAEVRLFVAEKFEQWVQNSKMVKQVQELLSTVAINSHQNTPEDVRVLETLLNVKLKTRFFSQNYVSCIKEFVSVHQSYISIVLRRVVNNELSQTVRQPTNIQVLTSIVQQYPEESMKVLGSVFQDFLCRKEDFLRALRGFLRELVRRCEGFPFSVFARSLMQQRSEPEYSALDQPHKERMATSLADLISVTCLLSVSASIRELYSSYNKGDKTHSQSLAQFFDTLGLIQRDAVWWVHSILPNFLRPQPSDYKACLRKVLFLEPHDSYCGKDNWPPETERGAILQLMTECSLKGDTLMRILVIGLDRDLPLSPSDALDITDKLVARAANVHTNDIPRVPSLDKRELFDAIFDITAYRPPSSIMLPKSYKPPDLAISKLYWKGWLLLLVLAAFNPKTIGSIAWSEYPMLQAMMIMVMTNEYSHSLTIAKSNREASSLQEEKIVQEEKEVILTYENHLAVSSSSTETEVTESNSYLLNQVMLLDPRGPARKLPSSALELIKTVNGSLRLGQLLCQCRQPDFLLEIIQQQGTSKAMSWLRDLIDGSHSSLDVLPVPCLCEFLITSYQEKRSLGSSAKHDGSDADGAGSHRTHFKRRQRTKEKVHYQHDQIIGRLRSLIFSSSNPESVLDILEYFISKLTSSSSSQLALKSLQDILLPNSPPGGSMDIKSEERPSSSWLLNHIPSLSVFPTISTQLVSSVLKACCHELNTHLFMSYLLFITTHSPRDNRLPLIGTELAVLLSRRFPFFKKAYQSAQSPLQLLLSLLDLFQITLEAAVKQDFQPPSSYPEADLVILSLPSLSDDCEIVVVTQFVDAVFLVLSLMPPGSPLTSPGESLFNALLPDSEQGRPAQALSMGTREPQQLAKGHVLETLFINPNTDLTRRLISTLNEKQVCHLLSLYGVPLVNMDLVLYTLDQMCDNDDFVLYPDVKSLLGQVRRQHIRGCTSGHKFLSYLATRQQKQQHPKYSSTTSSVSINKRTQDEEVPMSVCPTTATVSLLSIEEAVSIVFESPDDPRSGPAAQRLVLYLLSLLRDDHYLDAKGTDSSVLGLIINKMSSISPSSLDPVFKQSYSWNLFHLIARSLLKLSPTLTKAYLESSLSIIKATGSGSKPRQILGSCVALLTPQPLNIPSFSFNKGSHASKSPGIVIQPGHDLEETLLPFARYSILNGSQDHFIDSLLKLRARVPSVKGLLCDIAELMDPELVLVSPLMHVSLFSQSEDVVYLLEKFLHHVSLATLQATLVKALSTPPEKDVSSSLLLNLLWASLHLPNLWQGKVKKEAIIDSNLCMGIEEIHQLELSTNQLHNIVEHILKEMSQSHDNGRSHCSLLSSTYLPLLVTCSRNKTRMVARYISEHSSSHAPYLLLLLYYGDPSVSSFLNHSIYSEPSSFSLPSKMDSYLHYLLTAMTNVSSEIDSNVRRMTAASLLCRQISVAHPLLILRHLPLLGCLLKGRTHLNSRKFSSQHQIVFNNIFHLLHLLRPLIFSKSADLESCLESFMSYLKNQCLSASVPHSLFNKVLSFLTEYCQQSRDQARKFLSSHSETLESLRDAFPKQKKVLQEILNVLPSKSKGSFVREKSLEIEGTPPVSSLLTQSHSYTQVLPFLRKLEYGQTQEDVLQVLKDLEDSSLRSIDILHHFIPVLCRVIQSSDISCVKIAHEIILRYLRHDPSSLPDILPSIMASLNSPNYLISMTAIPYIGEIILLSSGKEASQLLSCLFHYAVASPVNCGQELKQVVSSLTLHIAV</sequence>
<dbReference type="Pfam" id="PF22928">
    <property type="entry name" value="INTS1_R4"/>
    <property type="match status" value="1"/>
</dbReference>
<dbReference type="OrthoDB" id="19938at2759"/>
<feature type="domain" description="Integrator complex subunit 1 RPB2-binding" evidence="2">
    <location>
        <begin position="24"/>
        <end position="180"/>
    </location>
</feature>
<protein>
    <recommendedName>
        <fullName evidence="7">DUF3677 domain-containing protein</fullName>
    </recommendedName>
</protein>
<proteinExistence type="predicted"/>
<dbReference type="EnsemblMetazoa" id="Aqu2.1.43566_001">
    <property type="protein sequence ID" value="Aqu2.1.43566_001"/>
    <property type="gene ID" value="Aqu2.1.43566"/>
</dbReference>
<feature type="domain" description="Integrator complex subunit 1 R3" evidence="3">
    <location>
        <begin position="1748"/>
        <end position="1904"/>
    </location>
</feature>
<evidence type="ECO:0000313" key="6">
    <source>
        <dbReference type="EnsemblMetazoa" id="Aqu2.1.43566_001"/>
    </source>
</evidence>
<dbReference type="InterPro" id="IPR053964">
    <property type="entry name" value="INT1_R3"/>
</dbReference>
<dbReference type="InterPro" id="IPR022145">
    <property type="entry name" value="INTS1_RPB2-bd"/>
</dbReference>
<dbReference type="Pfam" id="PF22929">
    <property type="entry name" value="INTS1_INTS2-bd"/>
    <property type="match status" value="1"/>
</dbReference>
<dbReference type="STRING" id="400682.A0A1X7VT79"/>
<dbReference type="InParanoid" id="A0A1X7VT79"/>
<feature type="compositionally biased region" description="Basic residues" evidence="1">
    <location>
        <begin position="945"/>
        <end position="955"/>
    </location>
</feature>
<accession>A0A1X7VT79</accession>
<evidence type="ECO:0000259" key="3">
    <source>
        <dbReference type="Pfam" id="PF22927"/>
    </source>
</evidence>
<dbReference type="SUPFAM" id="SSF48371">
    <property type="entry name" value="ARM repeat"/>
    <property type="match status" value="1"/>
</dbReference>
<dbReference type="Pfam" id="PF22927">
    <property type="entry name" value="INT1_R3"/>
    <property type="match status" value="1"/>
</dbReference>
<evidence type="ECO:0000259" key="4">
    <source>
        <dbReference type="Pfam" id="PF22928"/>
    </source>
</evidence>
<dbReference type="PANTHER" id="PTHR21224:SF1">
    <property type="entry name" value="INTEGRATOR COMPLEX SUBUNIT 1"/>
    <property type="match status" value="1"/>
</dbReference>
<dbReference type="Pfam" id="PF12432">
    <property type="entry name" value="INTS1_RP2B-bd"/>
    <property type="match status" value="2"/>
</dbReference>
<evidence type="ECO:0000256" key="1">
    <source>
        <dbReference type="SAM" id="MobiDB-lite"/>
    </source>
</evidence>
<dbReference type="InterPro" id="IPR016024">
    <property type="entry name" value="ARM-type_fold"/>
</dbReference>
<dbReference type="GO" id="GO:0034474">
    <property type="term" value="P:U2 snRNA 3'-end processing"/>
    <property type="evidence" value="ECO:0007669"/>
    <property type="project" value="InterPro"/>
</dbReference>
<organism evidence="6">
    <name type="scientific">Amphimedon queenslandica</name>
    <name type="common">Sponge</name>
    <dbReference type="NCBI Taxonomy" id="400682"/>
    <lineage>
        <taxon>Eukaryota</taxon>
        <taxon>Metazoa</taxon>
        <taxon>Porifera</taxon>
        <taxon>Demospongiae</taxon>
        <taxon>Heteroscleromorpha</taxon>
        <taxon>Haplosclerida</taxon>
        <taxon>Niphatidae</taxon>
        <taxon>Amphimedon</taxon>
    </lineage>
</organism>
<feature type="domain" description="Integrator complex subunit 1 R4" evidence="4">
    <location>
        <begin position="1957"/>
        <end position="2055"/>
    </location>
</feature>
<evidence type="ECO:0000259" key="2">
    <source>
        <dbReference type="Pfam" id="PF12432"/>
    </source>
</evidence>
<dbReference type="InterPro" id="IPR053965">
    <property type="entry name" value="INTS1_R4"/>
</dbReference>
<dbReference type="GO" id="GO:0032039">
    <property type="term" value="C:integrator complex"/>
    <property type="evidence" value="ECO:0007669"/>
    <property type="project" value="InterPro"/>
</dbReference>
<dbReference type="InterPro" id="IPR053966">
    <property type="entry name" value="INTS1_INTS2-bd"/>
</dbReference>
<dbReference type="PANTHER" id="PTHR21224">
    <property type="entry name" value="INTEGRATOR COMPLEX SUBUNIT 1"/>
    <property type="match status" value="1"/>
</dbReference>
<name>A0A1X7VT79_AMPQE</name>
<feature type="region of interest" description="Disordered" evidence="1">
    <location>
        <begin position="929"/>
        <end position="955"/>
    </location>
</feature>
<evidence type="ECO:0000259" key="5">
    <source>
        <dbReference type="Pfam" id="PF22929"/>
    </source>
</evidence>
<feature type="domain" description="Integrator complex subunit 1 RPB2-binding" evidence="2">
    <location>
        <begin position="323"/>
        <end position="479"/>
    </location>
</feature>
<reference evidence="6" key="1">
    <citation type="submission" date="2017-05" db="UniProtKB">
        <authorList>
            <consortium name="EnsemblMetazoa"/>
        </authorList>
    </citation>
    <scope>IDENTIFICATION</scope>
</reference>
<dbReference type="InterPro" id="IPR038902">
    <property type="entry name" value="INTS1"/>
</dbReference>
<feature type="domain" description="Integrator complex subunit 1 INTS2-binding" evidence="5">
    <location>
        <begin position="986"/>
        <end position="1305"/>
    </location>
</feature>
<evidence type="ECO:0008006" key="7">
    <source>
        <dbReference type="Google" id="ProtNLM"/>
    </source>
</evidence>